<evidence type="ECO:0000256" key="2">
    <source>
        <dbReference type="ARBA" id="ARBA00022723"/>
    </source>
</evidence>
<evidence type="ECO:0000256" key="6">
    <source>
        <dbReference type="SAM" id="SignalP"/>
    </source>
</evidence>
<dbReference type="Pfam" id="PF12831">
    <property type="entry name" value="FAD_oxidored"/>
    <property type="match status" value="1"/>
</dbReference>
<dbReference type="InterPro" id="IPR039650">
    <property type="entry name" value="HdrA-like"/>
</dbReference>
<dbReference type="PANTHER" id="PTHR43498:SF1">
    <property type="entry name" value="COB--COM HETERODISULFIDE REDUCTASE IRON-SULFUR SUBUNIT A"/>
    <property type="match status" value="1"/>
</dbReference>
<dbReference type="RefSeq" id="WP_203169085.1">
    <property type="nucleotide sequence ID" value="NZ_JAEVLS010000004.1"/>
</dbReference>
<keyword evidence="2" id="KW-0479">Metal-binding</keyword>
<sequence length="554" mass="60819">MMSFSTARFMASVAALGFVAGCAGSHQNGGAASMTDLVVYGCTPAGLTAAIAAKDRGRSVVLLCRDGHVGGMTTNGLGWADTGNHAAIGGMARRFYQDVKAHYDRVGFKGIATSQSKTEGEEDAMWVFEPHVAEAIYMRWLEEAGITPVFNARLRLDPTAVTKQSNRIVSIEMLDGSRHTGRMFVDASYEGDLMGMAGVTFTTGREANALYGEDYNGVQTANAEHHNFELDIDPYVKPGDPASGLVPLIGPGPPAPDGSGDKRIQAYNFRLCMTTDPAIRAPLPKPADYNPWTYELLGRYLDAGWRHKFRKYDPIPNNKTDVNNYGAISTDFIGGNYDYPTAGYERRSEIFEAHKSYQAGLLWFLQNDPRVPADVRDSMKEWGLCADEFVDTDHWPREMYVREARRMVSDFVMTERHLEGELPTPRSVGLGSYTMDSHNVQRYVNADGFARNEGDVQIYLDRTYEISYDAIVPKAAEATNLFVPVAVSASHIAYGSIRMEPVFMILGQSAGEAAVLAIEHGTSVQNVPYEALARRLRAKGQLIDPVKGKYVPGG</sequence>
<dbReference type="InterPro" id="IPR036188">
    <property type="entry name" value="FAD/NAD-bd_sf"/>
</dbReference>
<keyword evidence="6" id="KW-0732">Signal</keyword>
<keyword evidence="1" id="KW-0004">4Fe-4S</keyword>
<dbReference type="PANTHER" id="PTHR43498">
    <property type="entry name" value="FERREDOXIN:COB-COM HETERODISULFIDE REDUCTASE SUBUNIT A"/>
    <property type="match status" value="1"/>
</dbReference>
<dbReference type="SUPFAM" id="SSF51905">
    <property type="entry name" value="FAD/NAD(P)-binding domain"/>
    <property type="match status" value="1"/>
</dbReference>
<feature type="chain" id="PRO_5045087642" evidence="6">
    <location>
        <begin position="26"/>
        <end position="554"/>
    </location>
</feature>
<evidence type="ECO:0000313" key="8">
    <source>
        <dbReference type="Proteomes" id="UP000661077"/>
    </source>
</evidence>
<name>A0ABS1X147_9GAMM</name>
<evidence type="ECO:0000256" key="1">
    <source>
        <dbReference type="ARBA" id="ARBA00022485"/>
    </source>
</evidence>
<keyword evidence="5" id="KW-0411">Iron-sulfur</keyword>
<feature type="signal peptide" evidence="6">
    <location>
        <begin position="1"/>
        <end position="25"/>
    </location>
</feature>
<evidence type="ECO:0000256" key="4">
    <source>
        <dbReference type="ARBA" id="ARBA00023004"/>
    </source>
</evidence>
<reference evidence="7 8" key="1">
    <citation type="journal article" date="2021" name="Int. J. Syst. Evol. Microbiol.">
        <title>Steroidobacter gossypii sp. nov., isolated from soil of cotton cropping field.</title>
        <authorList>
            <person name="Huang R."/>
            <person name="Yang S."/>
            <person name="Zhen C."/>
            <person name="Liu W."/>
        </authorList>
    </citation>
    <scope>NUCLEOTIDE SEQUENCE [LARGE SCALE GENOMIC DNA]</scope>
    <source>
        <strain evidence="7 8">S1-65</strain>
    </source>
</reference>
<proteinExistence type="predicted"/>
<keyword evidence="3" id="KW-0560">Oxidoreductase</keyword>
<evidence type="ECO:0000256" key="5">
    <source>
        <dbReference type="ARBA" id="ARBA00023014"/>
    </source>
</evidence>
<gene>
    <name evidence="7" type="ORF">JM946_19735</name>
</gene>
<dbReference type="EMBL" id="JAEVLS010000004">
    <property type="protein sequence ID" value="MBM0106974.1"/>
    <property type="molecule type" value="Genomic_DNA"/>
</dbReference>
<evidence type="ECO:0000256" key="3">
    <source>
        <dbReference type="ARBA" id="ARBA00023002"/>
    </source>
</evidence>
<dbReference type="Proteomes" id="UP000661077">
    <property type="component" value="Unassembled WGS sequence"/>
</dbReference>
<dbReference type="Gene3D" id="3.50.50.60">
    <property type="entry name" value="FAD/NAD(P)-binding domain"/>
    <property type="match status" value="1"/>
</dbReference>
<keyword evidence="8" id="KW-1185">Reference proteome</keyword>
<protein>
    <submittedName>
        <fullName evidence="7">FAD-dependent oxidoreductase</fullName>
    </submittedName>
</protein>
<organism evidence="7 8">
    <name type="scientific">Steroidobacter gossypii</name>
    <dbReference type="NCBI Taxonomy" id="2805490"/>
    <lineage>
        <taxon>Bacteria</taxon>
        <taxon>Pseudomonadati</taxon>
        <taxon>Pseudomonadota</taxon>
        <taxon>Gammaproteobacteria</taxon>
        <taxon>Steroidobacterales</taxon>
        <taxon>Steroidobacteraceae</taxon>
        <taxon>Steroidobacter</taxon>
    </lineage>
</organism>
<accession>A0ABS1X147</accession>
<comment type="caution">
    <text evidence="7">The sequence shown here is derived from an EMBL/GenBank/DDBJ whole genome shotgun (WGS) entry which is preliminary data.</text>
</comment>
<evidence type="ECO:0000313" key="7">
    <source>
        <dbReference type="EMBL" id="MBM0106974.1"/>
    </source>
</evidence>
<keyword evidence="4" id="KW-0408">Iron</keyword>